<sequence length="83" mass="9407">MPTVMRIGRLRVVIYPNDHRPAHVHVIGGGCEAVFVLNCLDGPPELRENHSFSQPELNRIGALLATELITICEKWRHIHGQYL</sequence>
<accession>A0ABX0YHH3</accession>
<dbReference type="PROSITE" id="PS51257">
    <property type="entry name" value="PROKAR_LIPOPROTEIN"/>
    <property type="match status" value="1"/>
</dbReference>
<keyword evidence="2" id="KW-1185">Reference proteome</keyword>
<evidence type="ECO:0000313" key="1">
    <source>
        <dbReference type="EMBL" id="NJP01448.1"/>
    </source>
</evidence>
<name>A0ABX0YHH3_9PSED</name>
<dbReference type="Proteomes" id="UP000746535">
    <property type="component" value="Unassembled WGS sequence"/>
</dbReference>
<dbReference type="InterPro" id="IPR025427">
    <property type="entry name" value="DUF4160"/>
</dbReference>
<gene>
    <name evidence="1" type="ORF">HBH25_11300</name>
</gene>
<dbReference type="EMBL" id="JAAVJI010000005">
    <property type="protein sequence ID" value="NJP01448.1"/>
    <property type="molecule type" value="Genomic_DNA"/>
</dbReference>
<protein>
    <submittedName>
        <fullName evidence="1">DUF4160 domain-containing protein</fullName>
    </submittedName>
</protein>
<dbReference type="Pfam" id="PF13711">
    <property type="entry name" value="DUF4160"/>
    <property type="match status" value="1"/>
</dbReference>
<dbReference type="RefSeq" id="WP_168084018.1">
    <property type="nucleotide sequence ID" value="NZ_JAAVJI010000005.1"/>
</dbReference>
<evidence type="ECO:0000313" key="2">
    <source>
        <dbReference type="Proteomes" id="UP000746535"/>
    </source>
</evidence>
<comment type="caution">
    <text evidence="1">The sequence shown here is derived from an EMBL/GenBank/DDBJ whole genome shotgun (WGS) entry which is preliminary data.</text>
</comment>
<proteinExistence type="predicted"/>
<reference evidence="1 2" key="1">
    <citation type="submission" date="2020-03" db="EMBL/GenBank/DDBJ databases">
        <authorList>
            <person name="Wang L."/>
            <person name="He N."/>
            <person name="Li Y."/>
            <person name="Fang Y."/>
            <person name="Zhang F."/>
        </authorList>
    </citation>
    <scope>NUCLEOTIDE SEQUENCE [LARGE SCALE GENOMIC DNA]</scope>
    <source>
        <strain evidence="2">hsmgli-8</strain>
    </source>
</reference>
<organism evidence="1 2">
    <name type="scientific">Pseudomonas quercus</name>
    <dbReference type="NCBI Taxonomy" id="2722792"/>
    <lineage>
        <taxon>Bacteria</taxon>
        <taxon>Pseudomonadati</taxon>
        <taxon>Pseudomonadota</taxon>
        <taxon>Gammaproteobacteria</taxon>
        <taxon>Pseudomonadales</taxon>
        <taxon>Pseudomonadaceae</taxon>
        <taxon>Pseudomonas</taxon>
    </lineage>
</organism>